<dbReference type="InterPro" id="IPR025333">
    <property type="entry name" value="DUF4239"/>
</dbReference>
<dbReference type="AlphaFoldDB" id="D3QAT0"/>
<keyword evidence="3" id="KW-1185">Reference proteome</keyword>
<dbReference type="KEGG" id="sna:Snas_5090"/>
<reference evidence="2 3" key="1">
    <citation type="journal article" date="2009" name="Stand. Genomic Sci.">
        <title>Complete genome sequence of Stackebrandtia nassauensis type strain (LLR-40K-21).</title>
        <authorList>
            <person name="Munk C."/>
            <person name="Lapidus A."/>
            <person name="Copeland A."/>
            <person name="Jando M."/>
            <person name="Mayilraj S."/>
            <person name="Glavina Del Rio T."/>
            <person name="Nolan M."/>
            <person name="Chen F."/>
            <person name="Lucas S."/>
            <person name="Tice H."/>
            <person name="Cheng J.F."/>
            <person name="Han C."/>
            <person name="Detter J.C."/>
            <person name="Bruce D."/>
            <person name="Goodwin L."/>
            <person name="Chain P."/>
            <person name="Pitluck S."/>
            <person name="Goker M."/>
            <person name="Ovchinikova G."/>
            <person name="Pati A."/>
            <person name="Ivanova N."/>
            <person name="Mavromatis K."/>
            <person name="Chen A."/>
            <person name="Palaniappan K."/>
            <person name="Land M."/>
            <person name="Hauser L."/>
            <person name="Chang Y.J."/>
            <person name="Jeffries C.D."/>
            <person name="Bristow J."/>
            <person name="Eisen J.A."/>
            <person name="Markowitz V."/>
            <person name="Hugenholtz P."/>
            <person name="Kyrpides N.C."/>
            <person name="Klenk H.P."/>
        </authorList>
    </citation>
    <scope>NUCLEOTIDE SEQUENCE [LARGE SCALE GENOMIC DNA]</scope>
    <source>
        <strain evidence="3">DSM 44728 / CIP 108903 / NRRL B-16338 / NBRC 102104 / LLR-40K-21</strain>
    </source>
</reference>
<dbReference type="HOGENOM" id="CLU_090342_1_0_11"/>
<dbReference type="EMBL" id="CP001778">
    <property type="protein sequence ID" value="ADD44726.1"/>
    <property type="molecule type" value="Genomic_DNA"/>
</dbReference>
<dbReference type="Proteomes" id="UP000000844">
    <property type="component" value="Chromosome"/>
</dbReference>
<proteinExistence type="predicted"/>
<evidence type="ECO:0008006" key="4">
    <source>
        <dbReference type="Google" id="ProtNLM"/>
    </source>
</evidence>
<feature type="transmembrane region" description="Helical" evidence="1">
    <location>
        <begin position="42"/>
        <end position="64"/>
    </location>
</feature>
<feature type="transmembrane region" description="Helical" evidence="1">
    <location>
        <begin position="207"/>
        <end position="228"/>
    </location>
</feature>
<accession>D3QAT0</accession>
<protein>
    <recommendedName>
        <fullName evidence="4">DUF4239 domain-containing protein</fullName>
    </recommendedName>
</protein>
<name>D3QAT0_STANL</name>
<dbReference type="Pfam" id="PF14023">
    <property type="entry name" value="Bestrophin-like"/>
    <property type="match status" value="1"/>
</dbReference>
<organism evidence="2 3">
    <name type="scientific">Stackebrandtia nassauensis (strain DSM 44728 / CIP 108903 / NRRL B-16338 / NBRC 102104 / LLR-40K-21)</name>
    <dbReference type="NCBI Taxonomy" id="446470"/>
    <lineage>
        <taxon>Bacteria</taxon>
        <taxon>Bacillati</taxon>
        <taxon>Actinomycetota</taxon>
        <taxon>Actinomycetes</taxon>
        <taxon>Glycomycetales</taxon>
        <taxon>Glycomycetaceae</taxon>
        <taxon>Stackebrandtia</taxon>
    </lineage>
</organism>
<sequence>MNPLLLGLLIVVGASILAGGVVMLQQRFSPPQDREGYNEVAGSVFEIISVLYAIVLAFVLIAVWEQRSEAREVTYDESNALVDVYWASKDLPKEQSGNLQNLCLDYANWVVDDEWPKMADREDVDDGGWKIIDAMYSEIDAGIPKKDETSIGLSQGAEEALASLSQARNERLNANDEGLTGVMWLVLVAGALLIFGILLLFGVPGRLAHVVVVVIAAAMVVLLLFSVFELEYPFSRGIALGTEPFDLALERMKAVG</sequence>
<evidence type="ECO:0000313" key="3">
    <source>
        <dbReference type="Proteomes" id="UP000000844"/>
    </source>
</evidence>
<keyword evidence="1" id="KW-1133">Transmembrane helix</keyword>
<dbReference type="STRING" id="446470.Snas_5090"/>
<feature type="transmembrane region" description="Helical" evidence="1">
    <location>
        <begin position="178"/>
        <end position="201"/>
    </location>
</feature>
<evidence type="ECO:0000256" key="1">
    <source>
        <dbReference type="SAM" id="Phobius"/>
    </source>
</evidence>
<keyword evidence="1" id="KW-0812">Transmembrane</keyword>
<evidence type="ECO:0000313" key="2">
    <source>
        <dbReference type="EMBL" id="ADD44726.1"/>
    </source>
</evidence>
<keyword evidence="1" id="KW-0472">Membrane</keyword>
<dbReference type="RefSeq" id="WP_013020297.1">
    <property type="nucleotide sequence ID" value="NC_013947.1"/>
</dbReference>
<dbReference type="eggNOG" id="ENOG5030DSB">
    <property type="taxonomic scope" value="Bacteria"/>
</dbReference>
<gene>
    <name evidence="2" type="ordered locus">Snas_5090</name>
</gene>
<dbReference type="OrthoDB" id="3427059at2"/>